<dbReference type="CDD" id="cd05005">
    <property type="entry name" value="SIS_PHI"/>
    <property type="match status" value="1"/>
</dbReference>
<dbReference type="InterPro" id="IPR001347">
    <property type="entry name" value="SIS_dom"/>
</dbReference>
<dbReference type="GO" id="GO:1901135">
    <property type="term" value="P:carbohydrate derivative metabolic process"/>
    <property type="evidence" value="ECO:0007669"/>
    <property type="project" value="InterPro"/>
</dbReference>
<dbReference type="Proteomes" id="UP000762703">
    <property type="component" value="Unassembled WGS sequence"/>
</dbReference>
<dbReference type="InterPro" id="IPR017552">
    <property type="entry name" value="PHI/rmpB"/>
</dbReference>
<comment type="similarity">
    <text evidence="1">Belongs to the SIS family. PHI subfamily.</text>
</comment>
<dbReference type="SUPFAM" id="SSF53697">
    <property type="entry name" value="SIS domain"/>
    <property type="match status" value="1"/>
</dbReference>
<dbReference type="GO" id="GO:0016853">
    <property type="term" value="F:isomerase activity"/>
    <property type="evidence" value="ECO:0007669"/>
    <property type="project" value="InterPro"/>
</dbReference>
<dbReference type="NCBIfam" id="TIGR03127">
    <property type="entry name" value="RuMP_HxlB"/>
    <property type="match status" value="1"/>
</dbReference>
<sequence>MELMKSSIKAIIGNIVSAEEFLDEDVIDEFENIIIESQNVFVTGAGRSGLAAKAFAMRLMHLGVSAYVVGETISPAIYENDCIVAISGSGETNTIVSAATIAKKRGSKVLAVTSYPESTLGKLSDSCLLVKGRTKQEVDDENYMKRQIHGNYTSLTPLGTAFELTTLVFLDAIVSELMEKMHQTESDLKARHTVLE</sequence>
<evidence type="ECO:0000313" key="3">
    <source>
        <dbReference type="EMBL" id="MBE6505727.1"/>
    </source>
</evidence>
<feature type="domain" description="SIS" evidence="2">
    <location>
        <begin position="26"/>
        <end position="183"/>
    </location>
</feature>
<dbReference type="PANTHER" id="PTHR43443:SF1">
    <property type="entry name" value="3-HEXULOSE-6-PHOSPHATE ISOMERASE"/>
    <property type="match status" value="1"/>
</dbReference>
<dbReference type="PROSITE" id="PS51464">
    <property type="entry name" value="SIS"/>
    <property type="match status" value="1"/>
</dbReference>
<dbReference type="InterPro" id="IPR046348">
    <property type="entry name" value="SIS_dom_sf"/>
</dbReference>
<dbReference type="Gene3D" id="3.40.50.10490">
    <property type="entry name" value="Glucose-6-phosphate isomerase like protein, domain 1"/>
    <property type="match status" value="1"/>
</dbReference>
<dbReference type="AlphaFoldDB" id="A0A8T3VDA8"/>
<comment type="caution">
    <text evidence="3">The sequence shown here is derived from an EMBL/GenBank/DDBJ whole genome shotgun (WGS) entry which is preliminary data.</text>
</comment>
<proteinExistence type="inferred from homology"/>
<dbReference type="GO" id="GO:0097367">
    <property type="term" value="F:carbohydrate derivative binding"/>
    <property type="evidence" value="ECO:0007669"/>
    <property type="project" value="InterPro"/>
</dbReference>
<protein>
    <submittedName>
        <fullName evidence="3">6-phospho-3-hexuloisomerase</fullName>
    </submittedName>
</protein>
<organism evidence="3 4">
    <name type="scientific">Methanobrevibacter millerae</name>
    <dbReference type="NCBI Taxonomy" id="230361"/>
    <lineage>
        <taxon>Archaea</taxon>
        <taxon>Methanobacteriati</taxon>
        <taxon>Methanobacteriota</taxon>
        <taxon>Methanomada group</taxon>
        <taxon>Methanobacteria</taxon>
        <taxon>Methanobacteriales</taxon>
        <taxon>Methanobacteriaceae</taxon>
        <taxon>Methanobrevibacter</taxon>
    </lineage>
</organism>
<accession>A0A8T3VDA8</accession>
<dbReference type="PANTHER" id="PTHR43443">
    <property type="entry name" value="3-HEXULOSE-6-PHOSPHATE ISOMERASE"/>
    <property type="match status" value="1"/>
</dbReference>
<name>A0A8T3VDA8_9EURY</name>
<evidence type="ECO:0000259" key="2">
    <source>
        <dbReference type="PROSITE" id="PS51464"/>
    </source>
</evidence>
<dbReference type="Pfam" id="PF01380">
    <property type="entry name" value="SIS"/>
    <property type="match status" value="1"/>
</dbReference>
<evidence type="ECO:0000256" key="1">
    <source>
        <dbReference type="ARBA" id="ARBA00009235"/>
    </source>
</evidence>
<reference evidence="3" key="1">
    <citation type="submission" date="2019-04" db="EMBL/GenBank/DDBJ databases">
        <title>Evolution of Biomass-Degrading Anaerobic Consortia Revealed by Metagenomics.</title>
        <authorList>
            <person name="Peng X."/>
        </authorList>
    </citation>
    <scope>NUCLEOTIDE SEQUENCE</scope>
    <source>
        <strain evidence="3">SIG12</strain>
    </source>
</reference>
<dbReference type="EMBL" id="SUTE01000071">
    <property type="protein sequence ID" value="MBE6505727.1"/>
    <property type="molecule type" value="Genomic_DNA"/>
</dbReference>
<evidence type="ECO:0000313" key="4">
    <source>
        <dbReference type="Proteomes" id="UP000762703"/>
    </source>
</evidence>
<gene>
    <name evidence="3" type="primary">hxlB</name>
    <name evidence="3" type="ORF">E7Z73_08345</name>
</gene>
<dbReference type="RefSeq" id="WP_303737383.1">
    <property type="nucleotide sequence ID" value="NZ_SUTE01000071.1"/>
</dbReference>